<sequence>MTDVLGLTTVVTLYQAGNGIYEHFHKVLVLDAGKQIFCGSQRDTVPFMEGLSFMRGSGSNRADFSTGVTVPTQRLIAPGNEDTFPRTADEVLAAYDRSLVKPSMLDECRSYPAREEAAVFREMVAREKHRGVPKKSPVTADFLTQVKTAVIDGFNCGEKTELYWSIRTYELAIEEKVKFYVDSSLAYAYKRCGYDPKFRGGHYDAKGRIGEWILSQNSYVSEHHGTQAAFLWERVQPENIGLVLKLHEDRREGYLWSTPHK</sequence>
<keyword evidence="2" id="KW-1185">Reference proteome</keyword>
<proteinExistence type="predicted"/>
<protein>
    <submittedName>
        <fullName evidence="1">Uncharacterized protein</fullName>
    </submittedName>
</protein>
<dbReference type="OrthoDB" id="300709at2759"/>
<evidence type="ECO:0000313" key="1">
    <source>
        <dbReference type="EMBL" id="KAJ4318844.1"/>
    </source>
</evidence>
<dbReference type="EMBL" id="JAPEUR010000134">
    <property type="protein sequence ID" value="KAJ4318844.1"/>
    <property type="molecule type" value="Genomic_DNA"/>
</dbReference>
<evidence type="ECO:0000313" key="2">
    <source>
        <dbReference type="Proteomes" id="UP001140502"/>
    </source>
</evidence>
<dbReference type="Proteomes" id="UP001140502">
    <property type="component" value="Unassembled WGS sequence"/>
</dbReference>
<reference evidence="1" key="1">
    <citation type="submission" date="2022-10" db="EMBL/GenBank/DDBJ databases">
        <title>Tapping the CABI collections for fungal endophytes: first genome assemblies for Collariella, Neodidymelliopsis, Ascochyta clinopodiicola, Didymella pomorum, Didymosphaeria variabile, Neocosmospora piperis and Neocucurbitaria cava.</title>
        <authorList>
            <person name="Hill R."/>
        </authorList>
    </citation>
    <scope>NUCLEOTIDE SEQUENCE</scope>
    <source>
        <strain evidence="1">IMI 366586</strain>
    </source>
</reference>
<name>A0A9W8WBL6_9HYPO</name>
<organism evidence="1 2">
    <name type="scientific">Fusarium piperis</name>
    <dbReference type="NCBI Taxonomy" id="1435070"/>
    <lineage>
        <taxon>Eukaryota</taxon>
        <taxon>Fungi</taxon>
        <taxon>Dikarya</taxon>
        <taxon>Ascomycota</taxon>
        <taxon>Pezizomycotina</taxon>
        <taxon>Sordariomycetes</taxon>
        <taxon>Hypocreomycetidae</taxon>
        <taxon>Hypocreales</taxon>
        <taxon>Nectriaceae</taxon>
        <taxon>Fusarium</taxon>
        <taxon>Fusarium solani species complex</taxon>
    </lineage>
</organism>
<accession>A0A9W8WBL6</accession>
<gene>
    <name evidence="1" type="ORF">N0V84_006658</name>
</gene>
<dbReference type="AlphaFoldDB" id="A0A9W8WBL6"/>
<comment type="caution">
    <text evidence="1">The sequence shown here is derived from an EMBL/GenBank/DDBJ whole genome shotgun (WGS) entry which is preliminary data.</text>
</comment>